<dbReference type="AlphaFoldDB" id="A0A2N9YCU0"/>
<evidence type="ECO:0000313" key="1">
    <source>
        <dbReference type="EMBL" id="AUI68281.1"/>
    </source>
</evidence>
<sequence length="69" mass="8415">MKKQFKALTQEEYKLWWRFYRVAEKASTRQVHGYPSDISANLKGIYLKRRHKYQSKTMLYKRSIAGRPF</sequence>
<name>A0A2N9YCU0_9GAMM</name>
<accession>A0A2N9YCU0</accession>
<organism evidence="1 2">
    <name type="scientific">Beggiatoa leptomitoformis</name>
    <dbReference type="NCBI Taxonomy" id="288004"/>
    <lineage>
        <taxon>Bacteria</taxon>
        <taxon>Pseudomonadati</taxon>
        <taxon>Pseudomonadota</taxon>
        <taxon>Gammaproteobacteria</taxon>
        <taxon>Thiotrichales</taxon>
        <taxon>Thiotrichaceae</taxon>
        <taxon>Beggiatoa</taxon>
    </lineage>
</organism>
<dbReference type="Proteomes" id="UP000234271">
    <property type="component" value="Chromosome"/>
</dbReference>
<dbReference type="STRING" id="288004.AL038_00155"/>
<dbReference type="RefSeq" id="WP_062147253.1">
    <property type="nucleotide sequence ID" value="NZ_CP012373.2"/>
</dbReference>
<keyword evidence="2" id="KW-1185">Reference proteome</keyword>
<dbReference type="KEGG" id="blep:AL038_00155"/>
<proteinExistence type="predicted"/>
<dbReference type="EMBL" id="CP018889">
    <property type="protein sequence ID" value="AUI68281.1"/>
    <property type="molecule type" value="Genomic_DNA"/>
</dbReference>
<gene>
    <name evidence="1" type="ORF">BLE401_05920</name>
</gene>
<evidence type="ECO:0000313" key="2">
    <source>
        <dbReference type="Proteomes" id="UP000234271"/>
    </source>
</evidence>
<reference evidence="2" key="1">
    <citation type="submission" date="2016-12" db="EMBL/GenBank/DDBJ databases">
        <title>Complete Genome Sequence of Beggiatoa leptomitiformis D-401.</title>
        <authorList>
            <person name="Fomenkov A."/>
            <person name="Vincze T."/>
            <person name="Grabovich M."/>
            <person name="Anton B.P."/>
            <person name="Dubinina G."/>
            <person name="Orlova M."/>
            <person name="Belousova E."/>
            <person name="Roberts R.J."/>
        </authorList>
    </citation>
    <scope>NUCLEOTIDE SEQUENCE [LARGE SCALE GENOMIC DNA]</scope>
    <source>
        <strain evidence="2">D-401</strain>
    </source>
</reference>
<protein>
    <submittedName>
        <fullName evidence="1">Uncharacterized protein</fullName>
    </submittedName>
</protein>